<dbReference type="PRINTS" id="PR00153">
    <property type="entry name" value="CSAPPISMRASE"/>
</dbReference>
<dbReference type="EC" id="5.2.1.8" evidence="3"/>
<proteinExistence type="inferred from homology"/>
<evidence type="ECO:0000313" key="6">
    <source>
        <dbReference type="Proteomes" id="UP000649617"/>
    </source>
</evidence>
<name>A0A812IRL5_SYMPI</name>
<comment type="caution">
    <text evidence="5">The sequence shown here is derived from an EMBL/GenBank/DDBJ whole genome shotgun (WGS) entry which is preliminary data.</text>
</comment>
<evidence type="ECO:0000259" key="4">
    <source>
        <dbReference type="PROSITE" id="PS50072"/>
    </source>
</evidence>
<dbReference type="Gene3D" id="2.40.100.10">
    <property type="entry name" value="Cyclophilin-like"/>
    <property type="match status" value="1"/>
</dbReference>
<dbReference type="Pfam" id="PF00160">
    <property type="entry name" value="Pro_isomerase"/>
    <property type="match status" value="1"/>
</dbReference>
<keyword evidence="1 3" id="KW-0697">Rotamase</keyword>
<keyword evidence="2 3" id="KW-0413">Isomerase</keyword>
<sequence length="189" mass="20604">MNIYHYCRTLIIALVVSTATLGAYAENPRVAIDTNFGVIEVELTPTLAPRTVENFLALVDDEFYTGLVFHRVIANFMIQGGGYNADLQYKSTTKTVPNESFNGVKNTRGTIAMARLNDPDSANSQFFINVADNPNLNADGTKAGYTVFGKVSAGMDVVDAIELVNTHLRRGMAAVPEEPVIINTITRVE</sequence>
<feature type="signal peptide" evidence="3">
    <location>
        <begin position="1"/>
        <end position="25"/>
    </location>
</feature>
<dbReference type="InterPro" id="IPR029000">
    <property type="entry name" value="Cyclophilin-like_dom_sf"/>
</dbReference>
<feature type="chain" id="PRO_5033098510" description="Peptidyl-prolyl cis-trans isomerase" evidence="3">
    <location>
        <begin position="26"/>
        <end position="189"/>
    </location>
</feature>
<dbReference type="EMBL" id="CAJNIZ010000001">
    <property type="protein sequence ID" value="CAE7149228.1"/>
    <property type="molecule type" value="Genomic_DNA"/>
</dbReference>
<feature type="domain" description="PPIase cyclophilin-type" evidence="4">
    <location>
        <begin position="33"/>
        <end position="187"/>
    </location>
</feature>
<keyword evidence="6" id="KW-1185">Reference proteome</keyword>
<protein>
    <recommendedName>
        <fullName evidence="3">Peptidyl-prolyl cis-trans isomerase</fullName>
        <shortName evidence="3">PPIase</shortName>
        <ecNumber evidence="3">5.2.1.8</ecNumber>
    </recommendedName>
</protein>
<dbReference type="PROSITE" id="PS00170">
    <property type="entry name" value="CSA_PPIASE_1"/>
    <property type="match status" value="1"/>
</dbReference>
<comment type="function">
    <text evidence="3">PPIases accelerate the folding of proteins. It catalyzes the cis-trans isomerization of proline imidic peptide bonds in oligopeptides.</text>
</comment>
<dbReference type="GO" id="GO:0006457">
    <property type="term" value="P:protein folding"/>
    <property type="evidence" value="ECO:0007669"/>
    <property type="project" value="InterPro"/>
</dbReference>
<dbReference type="PANTHER" id="PTHR43246">
    <property type="entry name" value="PEPTIDYL-PROLYL CIS-TRANS ISOMERASE CYP38, CHLOROPLASTIC"/>
    <property type="match status" value="1"/>
</dbReference>
<keyword evidence="3" id="KW-0732">Signal</keyword>
<dbReference type="OrthoDB" id="10259919at2759"/>
<dbReference type="AlphaFoldDB" id="A0A812IRL5"/>
<gene>
    <name evidence="5" type="primary">rotA</name>
    <name evidence="5" type="ORF">SPIL2461_LOCUS100</name>
</gene>
<dbReference type="GO" id="GO:0003755">
    <property type="term" value="F:peptidyl-prolyl cis-trans isomerase activity"/>
    <property type="evidence" value="ECO:0007669"/>
    <property type="project" value="UniProtKB-UniRule"/>
</dbReference>
<comment type="similarity">
    <text evidence="3">Belongs to the cyclophilin-type PPIase family.</text>
</comment>
<reference evidence="5" key="1">
    <citation type="submission" date="2021-02" db="EMBL/GenBank/DDBJ databases">
        <authorList>
            <person name="Dougan E. K."/>
            <person name="Rhodes N."/>
            <person name="Thang M."/>
            <person name="Chan C."/>
        </authorList>
    </citation>
    <scope>NUCLEOTIDE SEQUENCE</scope>
</reference>
<accession>A0A812IRL5</accession>
<dbReference type="PROSITE" id="PS50072">
    <property type="entry name" value="CSA_PPIASE_2"/>
    <property type="match status" value="1"/>
</dbReference>
<dbReference type="Proteomes" id="UP000649617">
    <property type="component" value="Unassembled WGS sequence"/>
</dbReference>
<dbReference type="InterPro" id="IPR020892">
    <property type="entry name" value="Cyclophilin-type_PPIase_CS"/>
</dbReference>
<comment type="catalytic activity">
    <reaction evidence="3">
        <text>[protein]-peptidylproline (omega=180) = [protein]-peptidylproline (omega=0)</text>
        <dbReference type="Rhea" id="RHEA:16237"/>
        <dbReference type="Rhea" id="RHEA-COMP:10747"/>
        <dbReference type="Rhea" id="RHEA-COMP:10748"/>
        <dbReference type="ChEBI" id="CHEBI:83833"/>
        <dbReference type="ChEBI" id="CHEBI:83834"/>
        <dbReference type="EC" id="5.2.1.8"/>
    </reaction>
</comment>
<dbReference type="SUPFAM" id="SSF50891">
    <property type="entry name" value="Cyclophilin-like"/>
    <property type="match status" value="1"/>
</dbReference>
<evidence type="ECO:0000313" key="5">
    <source>
        <dbReference type="EMBL" id="CAE7149228.1"/>
    </source>
</evidence>
<evidence type="ECO:0000256" key="3">
    <source>
        <dbReference type="RuleBase" id="RU363019"/>
    </source>
</evidence>
<evidence type="ECO:0000256" key="1">
    <source>
        <dbReference type="ARBA" id="ARBA00023110"/>
    </source>
</evidence>
<organism evidence="5 6">
    <name type="scientific">Symbiodinium pilosum</name>
    <name type="common">Dinoflagellate</name>
    <dbReference type="NCBI Taxonomy" id="2952"/>
    <lineage>
        <taxon>Eukaryota</taxon>
        <taxon>Sar</taxon>
        <taxon>Alveolata</taxon>
        <taxon>Dinophyceae</taxon>
        <taxon>Suessiales</taxon>
        <taxon>Symbiodiniaceae</taxon>
        <taxon>Symbiodinium</taxon>
    </lineage>
</organism>
<dbReference type="InterPro" id="IPR044665">
    <property type="entry name" value="E_coli_cyclophilin_A-like"/>
</dbReference>
<evidence type="ECO:0000256" key="2">
    <source>
        <dbReference type="ARBA" id="ARBA00023235"/>
    </source>
</evidence>
<dbReference type="InterPro" id="IPR002130">
    <property type="entry name" value="Cyclophilin-type_PPIase_dom"/>
</dbReference>